<feature type="compositionally biased region" description="Basic and acidic residues" evidence="6">
    <location>
        <begin position="682"/>
        <end position="694"/>
    </location>
</feature>
<dbReference type="GO" id="GO:0006886">
    <property type="term" value="P:intracellular protein transport"/>
    <property type="evidence" value="ECO:0007669"/>
    <property type="project" value="InterPro"/>
</dbReference>
<accession>A0A7S1PGZ2</accession>
<dbReference type="SUPFAM" id="SSF48371">
    <property type="entry name" value="ARM repeat"/>
    <property type="match status" value="1"/>
</dbReference>
<dbReference type="InterPro" id="IPR016024">
    <property type="entry name" value="ARM-type_fold"/>
</dbReference>
<feature type="region of interest" description="Disordered" evidence="6">
    <location>
        <begin position="1"/>
        <end position="41"/>
    </location>
</feature>
<dbReference type="InterPro" id="IPR026740">
    <property type="entry name" value="AP3_beta"/>
</dbReference>
<dbReference type="GO" id="GO:0012505">
    <property type="term" value="C:endomembrane system"/>
    <property type="evidence" value="ECO:0007669"/>
    <property type="project" value="UniProtKB-SubCell"/>
</dbReference>
<dbReference type="InterPro" id="IPR002553">
    <property type="entry name" value="Clathrin/coatomer_adapt-like_N"/>
</dbReference>
<organism evidence="8">
    <name type="scientific">Percolomonas cosmopolitus</name>
    <dbReference type="NCBI Taxonomy" id="63605"/>
    <lineage>
        <taxon>Eukaryota</taxon>
        <taxon>Discoba</taxon>
        <taxon>Heterolobosea</taxon>
        <taxon>Tetramitia</taxon>
        <taxon>Eutetramitia</taxon>
        <taxon>Percolomonadidae</taxon>
        <taxon>Percolomonas</taxon>
    </lineage>
</organism>
<evidence type="ECO:0000256" key="4">
    <source>
        <dbReference type="ARBA" id="ARBA00022927"/>
    </source>
</evidence>
<protein>
    <recommendedName>
        <fullName evidence="7">Clathrin/coatomer adaptor adaptin-like N-terminal domain-containing protein</fullName>
    </recommendedName>
</protein>
<proteinExistence type="inferred from homology"/>
<evidence type="ECO:0000256" key="5">
    <source>
        <dbReference type="ARBA" id="ARBA00023136"/>
    </source>
</evidence>
<comment type="subcellular location">
    <subcellularLocation>
        <location evidence="1">Endomembrane system</location>
    </subcellularLocation>
</comment>
<evidence type="ECO:0000256" key="6">
    <source>
        <dbReference type="SAM" id="MobiDB-lite"/>
    </source>
</evidence>
<evidence type="ECO:0000256" key="1">
    <source>
        <dbReference type="ARBA" id="ARBA00004308"/>
    </source>
</evidence>
<keyword evidence="5" id="KW-0472">Membrane</keyword>
<dbReference type="InterPro" id="IPR011989">
    <property type="entry name" value="ARM-like"/>
</dbReference>
<dbReference type="GO" id="GO:0030123">
    <property type="term" value="C:AP-3 adaptor complex"/>
    <property type="evidence" value="ECO:0007669"/>
    <property type="project" value="InterPro"/>
</dbReference>
<evidence type="ECO:0000259" key="7">
    <source>
        <dbReference type="Pfam" id="PF01602"/>
    </source>
</evidence>
<feature type="compositionally biased region" description="Low complexity" evidence="6">
    <location>
        <begin position="728"/>
        <end position="742"/>
    </location>
</feature>
<reference evidence="8" key="1">
    <citation type="submission" date="2021-01" db="EMBL/GenBank/DDBJ databases">
        <authorList>
            <person name="Corre E."/>
            <person name="Pelletier E."/>
            <person name="Niang G."/>
            <person name="Scheremetjew M."/>
            <person name="Finn R."/>
            <person name="Kale V."/>
            <person name="Holt S."/>
            <person name="Cochrane G."/>
            <person name="Meng A."/>
            <person name="Brown T."/>
            <person name="Cohen L."/>
        </authorList>
    </citation>
    <scope>NUCLEOTIDE SEQUENCE</scope>
    <source>
        <strain evidence="8">WS</strain>
    </source>
</reference>
<sequence length="823" mass="91335">MDISNTHNTATGSNAQSPGGAAGASNGASSSNATYLQGGDPALQGIGASSSSTSQSISPASQPLTDKFHSIKLLLDSPASSQKLLGMKKVVAMMSKGKDVEALFPYVVKNVVCKTLEVKKLVYIYLIHYAEKQQDSALLAVNHFQKDLSDKNQFIRALALRVMSSMSVSLITQIIVMAIKKCCSDMSPYVRKAAALAIPKAFHLDVSLKQELQKLISQLLNDNNTMVLGAAVFAFQEICPDDFELIHPHYRKLCKYLVDCDEWGQVVILAMLLRYARCQFVSPFRGEAFRKKAFYSDSEDEDDWEDKKGSLSKIDDNINPVTEDLDQDHRLLLDGAKPLLRTRNASVVLAVVSLFYHAAPIEEHNIIVPALLRLIRGSRENQYVVLCNIATIAKEHPELLNKHLKDFYIYNADPIFIKNLKLEILSVLSNDQNIQQILQEFKSYVRFSQKEFVARTIDAICRVATEIPDVCESCIHILLKLLKSHSESVVGQAIIAIRHLLQQNPKERSKIIRTMATLVEAIKVPEAKANIIWIIGEYYDDISEMAPDALRILARSFTGEAPTVKLQTINLAAKLYMQQGENIEKLFQYILQLGKYDQDYDIRDRVRMIRTILFSNTKLKDYREKLFITEKIKPSAESAFHERSRFALASLSHLVNHSAEGYEALPDFPEAQPDTRKFRITVEELKGPDTKEINENESISSGRVGGEDFYGGMSDTDEDAFNDGDGGWSTDSSYTGSSYTGSDADEEAPPKKPAAGAETMDQFYDSDTGSSYSGSSYTGSETGSYTGSETGSAYSTGSESPRESKKKSAASAKPKQDTLIDFS</sequence>
<keyword evidence="3" id="KW-0813">Transport</keyword>
<feature type="compositionally biased region" description="Low complexity" evidence="6">
    <location>
        <begin position="12"/>
        <end position="33"/>
    </location>
</feature>
<dbReference type="GO" id="GO:0016192">
    <property type="term" value="P:vesicle-mediated transport"/>
    <property type="evidence" value="ECO:0007669"/>
    <property type="project" value="InterPro"/>
</dbReference>
<dbReference type="Gene3D" id="1.25.10.10">
    <property type="entry name" value="Leucine-rich Repeat Variant"/>
    <property type="match status" value="1"/>
</dbReference>
<feature type="compositionally biased region" description="Polar residues" evidence="6">
    <location>
        <begin position="1"/>
        <end position="11"/>
    </location>
</feature>
<evidence type="ECO:0000256" key="3">
    <source>
        <dbReference type="ARBA" id="ARBA00022448"/>
    </source>
</evidence>
<feature type="compositionally biased region" description="Basic and acidic residues" evidence="6">
    <location>
        <begin position="814"/>
        <end position="823"/>
    </location>
</feature>
<dbReference type="AlphaFoldDB" id="A0A7S1PGZ2"/>
<feature type="domain" description="Clathrin/coatomer adaptor adaptin-like N-terminal" evidence="7">
    <location>
        <begin position="76"/>
        <end position="615"/>
    </location>
</feature>
<feature type="compositionally biased region" description="Low complexity" evidence="6">
    <location>
        <begin position="768"/>
        <end position="799"/>
    </location>
</feature>
<evidence type="ECO:0000313" key="8">
    <source>
        <dbReference type="EMBL" id="CAD9081326.1"/>
    </source>
</evidence>
<gene>
    <name evidence="8" type="ORF">PCOS0759_LOCUS4566</name>
</gene>
<feature type="region of interest" description="Disordered" evidence="6">
    <location>
        <begin position="682"/>
        <end position="823"/>
    </location>
</feature>
<dbReference type="InterPro" id="IPR026739">
    <property type="entry name" value="AP_beta"/>
</dbReference>
<dbReference type="Pfam" id="PF01602">
    <property type="entry name" value="Adaptin_N"/>
    <property type="match status" value="1"/>
</dbReference>
<dbReference type="PIRSF" id="PIRSF037096">
    <property type="entry name" value="AP3_complex_beta"/>
    <property type="match status" value="1"/>
</dbReference>
<name>A0A7S1PGZ2_9EUKA</name>
<keyword evidence="4" id="KW-0653">Protein transport</keyword>
<dbReference type="PANTHER" id="PTHR11134">
    <property type="entry name" value="ADAPTOR COMPLEX SUBUNIT BETA FAMILY MEMBER"/>
    <property type="match status" value="1"/>
</dbReference>
<evidence type="ECO:0000256" key="2">
    <source>
        <dbReference type="ARBA" id="ARBA00006613"/>
    </source>
</evidence>
<comment type="similarity">
    <text evidence="2">Belongs to the adaptor complexes large subunit family.</text>
</comment>
<dbReference type="EMBL" id="HBGD01005503">
    <property type="protein sequence ID" value="CAD9081326.1"/>
    <property type="molecule type" value="Transcribed_RNA"/>
</dbReference>